<organism evidence="4 5">
    <name type="scientific">Oleispira antarctica RB-8</name>
    <dbReference type="NCBI Taxonomy" id="698738"/>
    <lineage>
        <taxon>Bacteria</taxon>
        <taxon>Pseudomonadati</taxon>
        <taxon>Pseudomonadota</taxon>
        <taxon>Gammaproteobacteria</taxon>
        <taxon>Oceanospirillales</taxon>
        <taxon>Oceanospirillaceae</taxon>
        <taxon>Oleispira</taxon>
    </lineage>
</organism>
<dbReference type="NCBIfam" id="TIGR02282">
    <property type="entry name" value="MltB"/>
    <property type="match status" value="1"/>
</dbReference>
<dbReference type="InterPro" id="IPR023346">
    <property type="entry name" value="Lysozyme-like_dom_sf"/>
</dbReference>
<dbReference type="Gene3D" id="1.10.8.350">
    <property type="entry name" value="Bacterial muramidase"/>
    <property type="match status" value="1"/>
</dbReference>
<feature type="chain" id="PRO_5004374240" evidence="2">
    <location>
        <begin position="23"/>
        <end position="321"/>
    </location>
</feature>
<protein>
    <submittedName>
        <fullName evidence="4">Lytic murein transglycosylase B. By similarity</fullName>
    </submittedName>
</protein>
<dbReference type="GO" id="GO:0008933">
    <property type="term" value="F:peptidoglycan lytic transglycosylase activity"/>
    <property type="evidence" value="ECO:0007669"/>
    <property type="project" value="TreeGrafter"/>
</dbReference>
<dbReference type="FunFam" id="1.10.8.350:FF:000001">
    <property type="entry name" value="Lytic murein transglycosylase B"/>
    <property type="match status" value="1"/>
</dbReference>
<feature type="domain" description="Transglycosylase SLT" evidence="3">
    <location>
        <begin position="27"/>
        <end position="318"/>
    </location>
</feature>
<sequence>MKKIALLISTCAALIGANITHAGYDQHERFNEFAKELEAEHGIKPEQAKAWLEKAERLESVLTAISRPAEKTKTWADYRKIFLTEKRIEQGKQFLKDNAKLLEKAEQEFGVPKEIIGAIIGVETFYGQRQGNYRVLDSLSTLAFDYPKRSLFWRELKEFFVMSQEQGVDPGDIKGSYAGAMGYGQFIPSSYRYYAIDYDGDGKKDLWTNKADAIGSVANYFKRHGWEQGQAVTQRVRVKGNEYEDAVNDRLKPKWKASELKALGVIPTEDVADDASATLVKLMGENGAEFWLGNHNFYVITRYNHSRMYAMAVYQLSQAIK</sequence>
<keyword evidence="2" id="KW-0732">Signal</keyword>
<dbReference type="CDD" id="cd13399">
    <property type="entry name" value="Slt35-like"/>
    <property type="match status" value="1"/>
</dbReference>
<evidence type="ECO:0000256" key="1">
    <source>
        <dbReference type="PIRSR" id="PIRSR611757-1"/>
    </source>
</evidence>
<accession>R4YKC7</accession>
<dbReference type="GO" id="GO:0009253">
    <property type="term" value="P:peptidoglycan catabolic process"/>
    <property type="evidence" value="ECO:0007669"/>
    <property type="project" value="TreeGrafter"/>
</dbReference>
<dbReference type="InterPro" id="IPR011757">
    <property type="entry name" value="Lytic_transglycosylase_MltB"/>
</dbReference>
<evidence type="ECO:0000259" key="3">
    <source>
        <dbReference type="Pfam" id="PF13406"/>
    </source>
</evidence>
<dbReference type="AlphaFoldDB" id="R4YKC7"/>
<dbReference type="STRING" id="698738.OLEAN_C05290"/>
<keyword evidence="5" id="KW-1185">Reference proteome</keyword>
<dbReference type="PANTHER" id="PTHR30163">
    <property type="entry name" value="MEMBRANE-BOUND LYTIC MUREIN TRANSGLYCOSYLASE B"/>
    <property type="match status" value="1"/>
</dbReference>
<evidence type="ECO:0000313" key="5">
    <source>
        <dbReference type="Proteomes" id="UP000032749"/>
    </source>
</evidence>
<proteinExistence type="predicted"/>
<dbReference type="KEGG" id="oai:OLEAN_C05290"/>
<dbReference type="Proteomes" id="UP000032749">
    <property type="component" value="Chromosome"/>
</dbReference>
<dbReference type="EMBL" id="FO203512">
    <property type="protein sequence ID" value="CCK74705.1"/>
    <property type="molecule type" value="Genomic_DNA"/>
</dbReference>
<feature type="active site" evidence="1">
    <location>
        <position position="123"/>
    </location>
</feature>
<feature type="signal peptide" evidence="2">
    <location>
        <begin position="1"/>
        <end position="22"/>
    </location>
</feature>
<dbReference type="InterPro" id="IPR043426">
    <property type="entry name" value="MltB-like"/>
</dbReference>
<name>R4YKC7_OLEAN</name>
<dbReference type="Pfam" id="PF13406">
    <property type="entry name" value="SLT_2"/>
    <property type="match status" value="1"/>
</dbReference>
<evidence type="ECO:0000313" key="4">
    <source>
        <dbReference type="EMBL" id="CCK74705.1"/>
    </source>
</evidence>
<dbReference type="InterPro" id="IPR031304">
    <property type="entry name" value="SLT_2"/>
</dbReference>
<dbReference type="Gene3D" id="1.10.530.10">
    <property type="match status" value="1"/>
</dbReference>
<evidence type="ECO:0000256" key="2">
    <source>
        <dbReference type="SAM" id="SignalP"/>
    </source>
</evidence>
<dbReference type="PANTHER" id="PTHR30163:SF9">
    <property type="entry name" value="MEMBRANE-BOUND LYTIC MUREIN TRANSGLYCOSYLASE B"/>
    <property type="match status" value="1"/>
</dbReference>
<gene>
    <name evidence="4" type="primary">mltB</name>
    <name evidence="4" type="ORF">OLEAN_C05290</name>
</gene>
<dbReference type="PATRIC" id="fig|698738.3.peg.545"/>
<dbReference type="HOGENOM" id="CLU_035402_1_1_6"/>
<reference evidence="4 5" key="1">
    <citation type="journal article" date="2013" name="Nat. Commun.">
        <title>Genome sequence and functional genomic analysis of the oil-degrading bacterium Oleispira antarctica.</title>
        <authorList>
            <person name="Kube M."/>
            <person name="Chernikova T.N."/>
            <person name="Al-Ramahi Y."/>
            <person name="Beloqui A."/>
            <person name="Lopez-Cortez N."/>
            <person name="Guazzaroni M.E."/>
            <person name="Heipieper H.J."/>
            <person name="Klages S."/>
            <person name="Kotsyurbenko O.R."/>
            <person name="Langer I."/>
            <person name="Nechitaylo T.Y."/>
            <person name="Lunsdorf H."/>
            <person name="Fernandez M."/>
            <person name="Juarez S."/>
            <person name="Ciordia S."/>
            <person name="Singer A."/>
            <person name="Kagan O."/>
            <person name="Egorova O."/>
            <person name="Petit P.A."/>
            <person name="Stogios P."/>
            <person name="Kim Y."/>
            <person name="Tchigvintsev A."/>
            <person name="Flick R."/>
            <person name="Denaro R."/>
            <person name="Genovese M."/>
            <person name="Albar J.P."/>
            <person name="Reva O.N."/>
            <person name="Martinez-Gomariz M."/>
            <person name="Tran H."/>
            <person name="Ferrer M."/>
            <person name="Savchenko A."/>
            <person name="Yakunin A.F."/>
            <person name="Yakimov M.M."/>
            <person name="Golyshina O.V."/>
            <person name="Reinhardt R."/>
            <person name="Golyshin P.N."/>
        </authorList>
    </citation>
    <scope>NUCLEOTIDE SEQUENCE [LARGE SCALE GENOMIC DNA]</scope>
</reference>
<dbReference type="SUPFAM" id="SSF53955">
    <property type="entry name" value="Lysozyme-like"/>
    <property type="match status" value="1"/>
</dbReference>